<evidence type="ECO:0000313" key="2">
    <source>
        <dbReference type="Proteomes" id="UP000321245"/>
    </source>
</evidence>
<comment type="caution">
    <text evidence="1">The sequence shown here is derived from an EMBL/GenBank/DDBJ whole genome shotgun (WGS) entry which is preliminary data.</text>
</comment>
<sequence length="90" mass="10314">MRVSLNKTALIEKLLFCPDALQPEEKALAEAYTILDADFASEIAHQKKAVDLILEAGRRELRQEINEVHDELFCPHAKNTLKNRILKLFL</sequence>
<dbReference type="EMBL" id="BJXC01000002">
    <property type="protein sequence ID" value="GEM50751.1"/>
    <property type="molecule type" value="Genomic_DNA"/>
</dbReference>
<reference evidence="1 2" key="1">
    <citation type="submission" date="2019-07" db="EMBL/GenBank/DDBJ databases">
        <title>Whole genome shotgun sequence of Empedobacter brevis NBRC 14943.</title>
        <authorList>
            <person name="Hosoyama A."/>
            <person name="Uohara A."/>
            <person name="Ohji S."/>
            <person name="Ichikawa N."/>
        </authorList>
    </citation>
    <scope>NUCLEOTIDE SEQUENCE [LARGE SCALE GENOMIC DNA]</scope>
    <source>
        <strain evidence="1 2">NBRC 14943</strain>
    </source>
</reference>
<evidence type="ECO:0000313" key="1">
    <source>
        <dbReference type="EMBL" id="GEM50751.1"/>
    </source>
</evidence>
<dbReference type="AlphaFoldDB" id="A0A511NEK0"/>
<dbReference type="OrthoDB" id="1444051at2"/>
<protein>
    <submittedName>
        <fullName evidence="1">Uncharacterized protein</fullName>
    </submittedName>
</protein>
<dbReference type="RefSeq" id="WP_019973965.1">
    <property type="nucleotide sequence ID" value="NZ_BJXC01000002.1"/>
</dbReference>
<proteinExistence type="predicted"/>
<gene>
    <name evidence="1" type="ORF">EB1_05410</name>
</gene>
<name>A0A511NEK0_9FLAO</name>
<dbReference type="STRING" id="1218108.GCA_000382425_00457"/>
<accession>A0A511NEK0</accession>
<keyword evidence="2" id="KW-1185">Reference proteome</keyword>
<dbReference type="Proteomes" id="UP000321245">
    <property type="component" value="Unassembled WGS sequence"/>
</dbReference>
<dbReference type="GeneID" id="84648734"/>
<organism evidence="1 2">
    <name type="scientific">Empedobacter brevis NBRC 14943 = ATCC 43319</name>
    <dbReference type="NCBI Taxonomy" id="1218108"/>
    <lineage>
        <taxon>Bacteria</taxon>
        <taxon>Pseudomonadati</taxon>
        <taxon>Bacteroidota</taxon>
        <taxon>Flavobacteriia</taxon>
        <taxon>Flavobacteriales</taxon>
        <taxon>Weeksellaceae</taxon>
        <taxon>Empedobacter</taxon>
    </lineage>
</organism>